<evidence type="ECO:0000256" key="12">
    <source>
        <dbReference type="SAM" id="MobiDB-lite"/>
    </source>
</evidence>
<dbReference type="PROSITE" id="PS51470">
    <property type="entry name" value="FG_GAP"/>
    <property type="match status" value="1"/>
</dbReference>
<keyword evidence="6 11" id="KW-0401">Integrin</keyword>
<evidence type="ECO:0000256" key="9">
    <source>
        <dbReference type="ARBA" id="ARBA00023180"/>
    </source>
</evidence>
<reference evidence="16" key="1">
    <citation type="journal article" date="2023" name="G3 (Bethesda)">
        <title>Whole genome assembly and annotation of the endangered Caribbean coral Acropora cervicornis.</title>
        <authorList>
            <person name="Selwyn J.D."/>
            <person name="Vollmer S.V."/>
        </authorList>
    </citation>
    <scope>NUCLEOTIDE SEQUENCE</scope>
    <source>
        <strain evidence="16">K2</strain>
    </source>
</reference>
<dbReference type="InterPro" id="IPR013649">
    <property type="entry name" value="Integrin_alpha_Ig-like_1"/>
</dbReference>
<feature type="domain" description="Integrin alpha second immunoglobulin-like" evidence="14">
    <location>
        <begin position="559"/>
        <end position="600"/>
    </location>
</feature>
<dbReference type="InterPro" id="IPR048285">
    <property type="entry name" value="Integrin_alpha_Ig-like_2"/>
</dbReference>
<proteinExistence type="inferred from homology"/>
<dbReference type="Gene3D" id="1.20.5.930">
    <property type="entry name" value="Bicelle-embedded integrin alpha(iib) transmembrane segment"/>
    <property type="match status" value="1"/>
</dbReference>
<dbReference type="PANTHER" id="PTHR23220">
    <property type="entry name" value="INTEGRIN ALPHA"/>
    <property type="match status" value="1"/>
</dbReference>
<dbReference type="GO" id="GO:0005178">
    <property type="term" value="F:integrin binding"/>
    <property type="evidence" value="ECO:0007669"/>
    <property type="project" value="TreeGrafter"/>
</dbReference>
<evidence type="ECO:0000256" key="11">
    <source>
        <dbReference type="RuleBase" id="RU003762"/>
    </source>
</evidence>
<keyword evidence="5 11" id="KW-1133">Transmembrane helix</keyword>
<dbReference type="Gene3D" id="2.60.40.1530">
    <property type="entry name" value="ntegrin, alpha v. Chain A, domain 4"/>
    <property type="match status" value="1"/>
</dbReference>
<dbReference type="PANTHER" id="PTHR23220:SF122">
    <property type="entry name" value="INTEGRIN ALPHA-PS1"/>
    <property type="match status" value="1"/>
</dbReference>
<dbReference type="SMART" id="SM00191">
    <property type="entry name" value="Int_alpha"/>
    <property type="match status" value="3"/>
</dbReference>
<feature type="domain" description="Integrin alpha first immunoglubulin-like" evidence="13">
    <location>
        <begin position="418"/>
        <end position="485"/>
    </location>
</feature>
<feature type="repeat" description="FG-GAP" evidence="10">
    <location>
        <begin position="371"/>
        <end position="433"/>
    </location>
</feature>
<name>A0AAD9QZ80_ACRCE</name>
<comment type="subcellular location">
    <subcellularLocation>
        <location evidence="1 11">Membrane</location>
        <topology evidence="1 11">Single-pass type I membrane protein</topology>
    </subcellularLocation>
</comment>
<keyword evidence="9" id="KW-0325">Glycoprotein</keyword>
<evidence type="ECO:0000256" key="6">
    <source>
        <dbReference type="ARBA" id="ARBA00023037"/>
    </source>
</evidence>
<evidence type="ECO:0000313" key="16">
    <source>
        <dbReference type="EMBL" id="KAK2570174.1"/>
    </source>
</evidence>
<dbReference type="Gene3D" id="2.60.40.1460">
    <property type="entry name" value="Integrin domains. Chain A, domain 2"/>
    <property type="match status" value="1"/>
</dbReference>
<dbReference type="Pfam" id="PF20806">
    <property type="entry name" value="Integrin_A_Ig_3"/>
    <property type="match status" value="1"/>
</dbReference>
<dbReference type="GO" id="GO:0007229">
    <property type="term" value="P:integrin-mediated signaling pathway"/>
    <property type="evidence" value="ECO:0007669"/>
    <property type="project" value="UniProtKB-KW"/>
</dbReference>
<evidence type="ECO:0000256" key="7">
    <source>
        <dbReference type="ARBA" id="ARBA00023136"/>
    </source>
</evidence>
<dbReference type="InterPro" id="IPR032695">
    <property type="entry name" value="Integrin_dom_sf"/>
</dbReference>
<evidence type="ECO:0000259" key="13">
    <source>
        <dbReference type="Pfam" id="PF08441"/>
    </source>
</evidence>
<dbReference type="GO" id="GO:0008305">
    <property type="term" value="C:integrin complex"/>
    <property type="evidence" value="ECO:0007669"/>
    <property type="project" value="InterPro"/>
</dbReference>
<evidence type="ECO:0000256" key="8">
    <source>
        <dbReference type="ARBA" id="ARBA00023170"/>
    </source>
</evidence>
<evidence type="ECO:0000256" key="10">
    <source>
        <dbReference type="PROSITE-ProRule" id="PRU00803"/>
    </source>
</evidence>
<evidence type="ECO:0000259" key="15">
    <source>
        <dbReference type="Pfam" id="PF20806"/>
    </source>
</evidence>
<keyword evidence="17" id="KW-1185">Reference proteome</keyword>
<feature type="domain" description="Integrin alpha third immunoglobulin-like" evidence="15">
    <location>
        <begin position="662"/>
        <end position="890"/>
    </location>
</feature>
<dbReference type="GO" id="GO:0033627">
    <property type="term" value="P:cell adhesion mediated by integrin"/>
    <property type="evidence" value="ECO:0007669"/>
    <property type="project" value="TreeGrafter"/>
</dbReference>
<evidence type="ECO:0000256" key="5">
    <source>
        <dbReference type="ARBA" id="ARBA00022989"/>
    </source>
</evidence>
<dbReference type="SUPFAM" id="SSF69318">
    <property type="entry name" value="Integrin alpha N-terminal domain"/>
    <property type="match status" value="1"/>
</dbReference>
<keyword evidence="7 11" id="KW-0472">Membrane</keyword>
<dbReference type="InterPro" id="IPR048286">
    <property type="entry name" value="Integrin_alpha_Ig-like_3"/>
</dbReference>
<feature type="chain" id="PRO_5041773284" evidence="11">
    <location>
        <begin position="18"/>
        <end position="954"/>
    </location>
</feature>
<dbReference type="InterPro" id="IPR028994">
    <property type="entry name" value="Integrin_alpha_N"/>
</dbReference>
<evidence type="ECO:0000256" key="4">
    <source>
        <dbReference type="ARBA" id="ARBA00022889"/>
    </source>
</evidence>
<dbReference type="PRINTS" id="PR01185">
    <property type="entry name" value="INTEGRINA"/>
</dbReference>
<evidence type="ECO:0000259" key="14">
    <source>
        <dbReference type="Pfam" id="PF20805"/>
    </source>
</evidence>
<dbReference type="Pfam" id="PF20805">
    <property type="entry name" value="Integrin_A_Ig_2"/>
    <property type="match status" value="1"/>
</dbReference>
<evidence type="ECO:0000313" key="17">
    <source>
        <dbReference type="Proteomes" id="UP001249851"/>
    </source>
</evidence>
<dbReference type="Pfam" id="PF08441">
    <property type="entry name" value="Integrin_A_Ig_1"/>
    <property type="match status" value="1"/>
</dbReference>
<dbReference type="GO" id="GO:0098609">
    <property type="term" value="P:cell-cell adhesion"/>
    <property type="evidence" value="ECO:0007669"/>
    <property type="project" value="TreeGrafter"/>
</dbReference>
<evidence type="ECO:0000256" key="3">
    <source>
        <dbReference type="ARBA" id="ARBA00022692"/>
    </source>
</evidence>
<comment type="similarity">
    <text evidence="2 11">Belongs to the integrin alpha chain family.</text>
</comment>
<dbReference type="PROSITE" id="PS00242">
    <property type="entry name" value="INTEGRIN_ALPHA"/>
    <property type="match status" value="1"/>
</dbReference>
<gene>
    <name evidence="16" type="ORF">P5673_004941</name>
</gene>
<keyword evidence="11" id="KW-0732">Signal</keyword>
<keyword evidence="3 11" id="KW-0812">Transmembrane</keyword>
<evidence type="ECO:0000256" key="2">
    <source>
        <dbReference type="ARBA" id="ARBA00008054"/>
    </source>
</evidence>
<dbReference type="AlphaFoldDB" id="A0AAD9QZ80"/>
<feature type="compositionally biased region" description="Basic and acidic residues" evidence="12">
    <location>
        <begin position="770"/>
        <end position="784"/>
    </location>
</feature>
<dbReference type="Gene3D" id="2.130.10.130">
    <property type="entry name" value="Integrin alpha, N-terminal"/>
    <property type="match status" value="2"/>
</dbReference>
<reference evidence="16" key="2">
    <citation type="journal article" date="2023" name="Science">
        <title>Genomic signatures of disease resistance in endangered staghorn corals.</title>
        <authorList>
            <person name="Vollmer S.V."/>
            <person name="Selwyn J.D."/>
            <person name="Despard B.A."/>
            <person name="Roesel C.L."/>
        </authorList>
    </citation>
    <scope>NUCLEOTIDE SEQUENCE</scope>
    <source>
        <strain evidence="16">K2</strain>
    </source>
</reference>
<dbReference type="SUPFAM" id="SSF69179">
    <property type="entry name" value="Integrin domains"/>
    <property type="match status" value="3"/>
</dbReference>
<dbReference type="GO" id="GO:0007160">
    <property type="term" value="P:cell-matrix adhesion"/>
    <property type="evidence" value="ECO:0007669"/>
    <property type="project" value="TreeGrafter"/>
</dbReference>
<keyword evidence="8 11" id="KW-0675">Receptor</keyword>
<sequence length="954" mass="106175">MFLVLVTLSCIIRHSCSYNLETESPIIRKGDKGSYFGFSVATHSFFDDAEYLATPSKNYTWLLVGAPKGNRSMLQSRGFYNPGVVMRCDFKNDIDCSALPFQTRARETDPSKVEFSNGWFGVSVLSAGHNDAVWACSHRLLVQSGNFYTYPGRCYRSEELASSEDPSNFAVEKLDYCETQNANKLSGGGRETISYKGHKFCQMGVSISFAKELGKRDTSLLIGAPGVFNYEGQVIYYEKFKTLDVLKKDGNPLGYQDVASGAPRLNISGMVILFRSLQPGKFHGDPIVIKPPAVNKDGMAEWRQPGTGFGYAGRVYVYENNGNGNLSLSLELPITASKNMWRANFGRAISAMWPLLHHTKIMAKVQCIFTVDLLTGLLRLPCRTFGYSLSGRLDMDENGYPDILVGAYQSDTVALIRSKPVLSVSSSIAVSPSTFDIKGRKTCNETGQGNVQFATKCFSINVCASYTDRAGKMKDKEKINNTVDVQTSEGCFTWKAYLREKVEDVFPDIKFRLTYKIEEKTPPLLKGPTDVPSLVRYAVLDPTESKEGTTLVTFKRDCQKTLAVGAELYTLELSVKNKGDDAYNAKLKVTIPKDITIRNIFKLVDSKLAKTILVELDTSQYSDEPDFLPINMSTDSINREEEATLDDNHRFLNISIKSQADLEINGTTEEEQVSYGGKVVGESAMKRVKNRGPDQVPLTEIEIQWPYEAPSGKHLLYLIDVKSDSKEVVCDNVPGQFNILGLQTSLSPITGQQLNDTAVTTAYKTRRRREVDDKSAVGKREVTDSKGNPSTQLDCETGTAKCTNIRCTIKFLKAGDEVTIRIISRLWNGTMIELTQELPNKNIFFALLKQDYQGQLVNVVSHASVRPLNSYVLEKNKENNEAEVVTQLNPDTNVVTPPRALPKWVIPVCVVGAVLLLVLIVLCLYKLGFFKRQKYDKNITNSKEMEAMLDNGSV</sequence>
<feature type="transmembrane region" description="Helical" evidence="11">
    <location>
        <begin position="904"/>
        <end position="925"/>
    </location>
</feature>
<dbReference type="Gene3D" id="2.60.40.1510">
    <property type="entry name" value="ntegrin, alpha v. Chain A, domain 3"/>
    <property type="match status" value="1"/>
</dbReference>
<dbReference type="EMBL" id="JARQWQ010000008">
    <property type="protein sequence ID" value="KAK2570174.1"/>
    <property type="molecule type" value="Genomic_DNA"/>
</dbReference>
<feature type="signal peptide" evidence="11">
    <location>
        <begin position="1"/>
        <end position="17"/>
    </location>
</feature>
<feature type="region of interest" description="Disordered" evidence="12">
    <location>
        <begin position="770"/>
        <end position="791"/>
    </location>
</feature>
<dbReference type="InterPro" id="IPR018184">
    <property type="entry name" value="Integrin_alpha_C_CS"/>
</dbReference>
<accession>A0AAD9QZ80</accession>
<comment type="caution">
    <text evidence="16">The sequence shown here is derived from an EMBL/GenBank/DDBJ whole genome shotgun (WGS) entry which is preliminary data.</text>
</comment>
<dbReference type="InterPro" id="IPR013519">
    <property type="entry name" value="Int_alpha_beta-p"/>
</dbReference>
<protein>
    <submittedName>
        <fullName evidence="16">Integrin alpha-6</fullName>
    </submittedName>
</protein>
<evidence type="ECO:0000256" key="1">
    <source>
        <dbReference type="ARBA" id="ARBA00004479"/>
    </source>
</evidence>
<dbReference type="InterPro" id="IPR000413">
    <property type="entry name" value="Integrin_alpha"/>
</dbReference>
<organism evidence="16 17">
    <name type="scientific">Acropora cervicornis</name>
    <name type="common">Staghorn coral</name>
    <dbReference type="NCBI Taxonomy" id="6130"/>
    <lineage>
        <taxon>Eukaryota</taxon>
        <taxon>Metazoa</taxon>
        <taxon>Cnidaria</taxon>
        <taxon>Anthozoa</taxon>
        <taxon>Hexacorallia</taxon>
        <taxon>Scleractinia</taxon>
        <taxon>Astrocoeniina</taxon>
        <taxon>Acroporidae</taxon>
        <taxon>Acropora</taxon>
    </lineage>
</organism>
<keyword evidence="4 11" id="KW-0130">Cell adhesion</keyword>
<dbReference type="Proteomes" id="UP001249851">
    <property type="component" value="Unassembled WGS sequence"/>
</dbReference>
<dbReference type="GO" id="GO:0009897">
    <property type="term" value="C:external side of plasma membrane"/>
    <property type="evidence" value="ECO:0007669"/>
    <property type="project" value="TreeGrafter"/>
</dbReference>